<feature type="transmembrane region" description="Helical" evidence="8">
    <location>
        <begin position="160"/>
        <end position="177"/>
    </location>
</feature>
<keyword evidence="7 8" id="KW-0472">Membrane</keyword>
<keyword evidence="5 11" id="KW-0067">ATP-binding</keyword>
<dbReference type="AlphaFoldDB" id="A0A5S9F2S4"/>
<dbReference type="CDD" id="cd03249">
    <property type="entry name" value="ABC_MTABC3_MDL1_MDL2"/>
    <property type="match status" value="1"/>
</dbReference>
<dbReference type="InterPro" id="IPR027417">
    <property type="entry name" value="P-loop_NTPase"/>
</dbReference>
<evidence type="ECO:0000256" key="6">
    <source>
        <dbReference type="ARBA" id="ARBA00022989"/>
    </source>
</evidence>
<dbReference type="InterPro" id="IPR003439">
    <property type="entry name" value="ABC_transporter-like_ATP-bd"/>
</dbReference>
<evidence type="ECO:0000256" key="3">
    <source>
        <dbReference type="ARBA" id="ARBA00022692"/>
    </source>
</evidence>
<organism evidence="11 12">
    <name type="scientific">Uabimicrobium amorphum</name>
    <dbReference type="NCBI Taxonomy" id="2596890"/>
    <lineage>
        <taxon>Bacteria</taxon>
        <taxon>Pseudomonadati</taxon>
        <taxon>Planctomycetota</taxon>
        <taxon>Candidatus Uabimicrobiia</taxon>
        <taxon>Candidatus Uabimicrobiales</taxon>
        <taxon>Candidatus Uabimicrobiaceae</taxon>
        <taxon>Candidatus Uabimicrobium</taxon>
    </lineage>
</organism>
<dbReference type="Pfam" id="PF00005">
    <property type="entry name" value="ABC_tran"/>
    <property type="match status" value="1"/>
</dbReference>
<evidence type="ECO:0000256" key="8">
    <source>
        <dbReference type="SAM" id="Phobius"/>
    </source>
</evidence>
<dbReference type="SUPFAM" id="SSF52540">
    <property type="entry name" value="P-loop containing nucleoside triphosphate hydrolases"/>
    <property type="match status" value="1"/>
</dbReference>
<feature type="domain" description="ABC transporter" evidence="9">
    <location>
        <begin position="334"/>
        <end position="570"/>
    </location>
</feature>
<protein>
    <submittedName>
        <fullName evidence="11">Multidrug ABC transporter ATP-binding protein</fullName>
    </submittedName>
</protein>
<dbReference type="PANTHER" id="PTHR43394:SF1">
    <property type="entry name" value="ATP-BINDING CASSETTE SUB-FAMILY B MEMBER 10, MITOCHONDRIAL"/>
    <property type="match status" value="1"/>
</dbReference>
<accession>A0A5S9F2S4</accession>
<dbReference type="InterPro" id="IPR003593">
    <property type="entry name" value="AAA+_ATPase"/>
</dbReference>
<dbReference type="Pfam" id="PF00664">
    <property type="entry name" value="ABC_membrane"/>
    <property type="match status" value="1"/>
</dbReference>
<evidence type="ECO:0000259" key="9">
    <source>
        <dbReference type="PROSITE" id="PS50893"/>
    </source>
</evidence>
<dbReference type="CDD" id="cd18557">
    <property type="entry name" value="ABC_6TM_TAP_ABCB8_10_like"/>
    <property type="match status" value="1"/>
</dbReference>
<dbReference type="PROSITE" id="PS50929">
    <property type="entry name" value="ABC_TM1F"/>
    <property type="match status" value="1"/>
</dbReference>
<feature type="transmembrane region" description="Helical" evidence="8">
    <location>
        <begin position="137"/>
        <end position="154"/>
    </location>
</feature>
<dbReference type="FunFam" id="1.20.1560.10:FF:000058">
    <property type="entry name" value="ABC transporter B family member 25"/>
    <property type="match status" value="1"/>
</dbReference>
<evidence type="ECO:0000256" key="1">
    <source>
        <dbReference type="ARBA" id="ARBA00004651"/>
    </source>
</evidence>
<keyword evidence="12" id="KW-1185">Reference proteome</keyword>
<dbReference type="PIRSF" id="PIRSF002773">
    <property type="entry name" value="ABC_prm/ATPase_B"/>
    <property type="match status" value="1"/>
</dbReference>
<evidence type="ECO:0000256" key="2">
    <source>
        <dbReference type="ARBA" id="ARBA00022448"/>
    </source>
</evidence>
<dbReference type="FunFam" id="3.40.50.300:FF:000403">
    <property type="entry name" value="ATP-binding cassette sub-family B member 8, mitochondrial"/>
    <property type="match status" value="1"/>
</dbReference>
<dbReference type="PROSITE" id="PS50893">
    <property type="entry name" value="ABC_TRANSPORTER_2"/>
    <property type="match status" value="1"/>
</dbReference>
<dbReference type="SUPFAM" id="SSF90123">
    <property type="entry name" value="ABC transporter transmembrane region"/>
    <property type="match status" value="1"/>
</dbReference>
<dbReference type="Gene3D" id="3.40.50.300">
    <property type="entry name" value="P-loop containing nucleotide triphosphate hydrolases"/>
    <property type="match status" value="1"/>
</dbReference>
<dbReference type="KEGG" id="uam:UABAM_01122"/>
<feature type="transmembrane region" description="Helical" evidence="8">
    <location>
        <begin position="280"/>
        <end position="299"/>
    </location>
</feature>
<dbReference type="InterPro" id="IPR039421">
    <property type="entry name" value="Type_1_exporter"/>
</dbReference>
<dbReference type="SMART" id="SM00382">
    <property type="entry name" value="AAA"/>
    <property type="match status" value="1"/>
</dbReference>
<keyword evidence="6 8" id="KW-1133">Transmembrane helix</keyword>
<keyword evidence="3 8" id="KW-0812">Transmembrane</keyword>
<evidence type="ECO:0000256" key="4">
    <source>
        <dbReference type="ARBA" id="ARBA00022741"/>
    </source>
</evidence>
<feature type="transmembrane region" description="Helical" evidence="8">
    <location>
        <begin position="18"/>
        <end position="38"/>
    </location>
</feature>
<dbReference type="GO" id="GO:0005886">
    <property type="term" value="C:plasma membrane"/>
    <property type="evidence" value="ECO:0007669"/>
    <property type="project" value="UniProtKB-SubCell"/>
</dbReference>
<dbReference type="Proteomes" id="UP000326354">
    <property type="component" value="Chromosome"/>
</dbReference>
<dbReference type="InterPro" id="IPR011527">
    <property type="entry name" value="ABC1_TM_dom"/>
</dbReference>
<feature type="transmembrane region" description="Helical" evidence="8">
    <location>
        <begin position="239"/>
        <end position="260"/>
    </location>
</feature>
<evidence type="ECO:0000259" key="10">
    <source>
        <dbReference type="PROSITE" id="PS50929"/>
    </source>
</evidence>
<reference evidence="11 12" key="1">
    <citation type="submission" date="2019-08" db="EMBL/GenBank/DDBJ databases">
        <title>Complete genome sequence of Candidatus Uab amorphum.</title>
        <authorList>
            <person name="Shiratori T."/>
            <person name="Suzuki S."/>
            <person name="Kakizawa Y."/>
            <person name="Ishida K."/>
        </authorList>
    </citation>
    <scope>NUCLEOTIDE SEQUENCE [LARGE SCALE GENOMIC DNA]</scope>
    <source>
        <strain evidence="11 12">SRT547</strain>
    </source>
</reference>
<dbReference type="PANTHER" id="PTHR43394">
    <property type="entry name" value="ATP-DEPENDENT PERMEASE MDL1, MITOCHONDRIAL"/>
    <property type="match status" value="1"/>
</dbReference>
<dbReference type="GO" id="GO:0005524">
    <property type="term" value="F:ATP binding"/>
    <property type="evidence" value="ECO:0007669"/>
    <property type="project" value="UniProtKB-KW"/>
</dbReference>
<evidence type="ECO:0000313" key="12">
    <source>
        <dbReference type="Proteomes" id="UP000326354"/>
    </source>
</evidence>
<evidence type="ECO:0000256" key="7">
    <source>
        <dbReference type="ARBA" id="ARBA00023136"/>
    </source>
</evidence>
<comment type="subcellular location">
    <subcellularLocation>
        <location evidence="1">Cell membrane</location>
        <topology evidence="1">Multi-pass membrane protein</topology>
    </subcellularLocation>
</comment>
<sequence length="574" mass="63641">MRDIPKILNLAKPETKTLLLGTFFLFIGSGLTLIYPQVIRVIVDEALKSKNAQYIDAAALFILIVFVIASLFSSCRYYLFTTAGERIVKRLRQDLYRAVILQDIAFFDSSRTGELMSRLSSDTTILQNTVSVNISQMLRGIVASLGGIAFLVYTSPILSLTVIALIPPIAVSISIFGRKIRDLSKQSQDALAQAAVVAEETISGIRTVRAFAQEKNEVQRYQKSLDGYFSFTQRRIYQIALFSNLASLIGYIGVTVVIWYGGRQVVSGNMSIGDLTSFLLYMITVTFAVASLASLWTDFMNASGAAARVFELIDRQPQVITHDPKKLESWCARVKFQDVGFVYPSRPDIQVLCDVNFEMEPGEMVALVGPSGGGKSTIAHLIQRFYDPIQGTIYVSDCDIRHLDGDYLRKNIGVVAQDPILLSTTIAENVCYGKSDSSEQEILDAIQAANAREFVDKFPEGIHTIVGEKGIQLSGGQKQRIAIARAILKDPSLLILDEATSALDTESEHLVQEALERLMQNRTTLVIAHRLSTVRHADRVIVIDSGKIVQQGKHEELMEQHGLYSRLVARQFVK</sequence>
<dbReference type="Gene3D" id="1.20.1560.10">
    <property type="entry name" value="ABC transporter type 1, transmembrane domain"/>
    <property type="match status" value="1"/>
</dbReference>
<keyword evidence="4" id="KW-0547">Nucleotide-binding</keyword>
<dbReference type="EMBL" id="AP019860">
    <property type="protein sequence ID" value="BBM82779.1"/>
    <property type="molecule type" value="Genomic_DNA"/>
</dbReference>
<dbReference type="InterPro" id="IPR036640">
    <property type="entry name" value="ABC1_TM_sf"/>
</dbReference>
<dbReference type="GO" id="GO:0016887">
    <property type="term" value="F:ATP hydrolysis activity"/>
    <property type="evidence" value="ECO:0007669"/>
    <property type="project" value="InterPro"/>
</dbReference>
<dbReference type="PROSITE" id="PS00211">
    <property type="entry name" value="ABC_TRANSPORTER_1"/>
    <property type="match status" value="1"/>
</dbReference>
<dbReference type="GO" id="GO:0090374">
    <property type="term" value="P:oligopeptide export from mitochondrion"/>
    <property type="evidence" value="ECO:0007669"/>
    <property type="project" value="TreeGrafter"/>
</dbReference>
<proteinExistence type="predicted"/>
<name>A0A5S9F2S4_UABAM</name>
<feature type="domain" description="ABC transmembrane type-1" evidence="10">
    <location>
        <begin position="19"/>
        <end position="301"/>
    </location>
</feature>
<dbReference type="GO" id="GO:0015421">
    <property type="term" value="F:ABC-type oligopeptide transporter activity"/>
    <property type="evidence" value="ECO:0007669"/>
    <property type="project" value="TreeGrafter"/>
</dbReference>
<keyword evidence="2" id="KW-0813">Transport</keyword>
<evidence type="ECO:0000256" key="5">
    <source>
        <dbReference type="ARBA" id="ARBA00022840"/>
    </source>
</evidence>
<gene>
    <name evidence="11" type="ORF">UABAM_01122</name>
</gene>
<evidence type="ECO:0000313" key="11">
    <source>
        <dbReference type="EMBL" id="BBM82779.1"/>
    </source>
</evidence>
<feature type="transmembrane region" description="Helical" evidence="8">
    <location>
        <begin position="58"/>
        <end position="80"/>
    </location>
</feature>
<dbReference type="InterPro" id="IPR017871">
    <property type="entry name" value="ABC_transporter-like_CS"/>
</dbReference>